<feature type="region of interest" description="Disordered" evidence="1">
    <location>
        <begin position="1214"/>
        <end position="1582"/>
    </location>
</feature>
<evidence type="ECO:0000256" key="1">
    <source>
        <dbReference type="SAM" id="MobiDB-lite"/>
    </source>
</evidence>
<dbReference type="GeneID" id="106808518"/>
<proteinExistence type="predicted"/>
<feature type="compositionally biased region" description="Basic and acidic residues" evidence="1">
    <location>
        <begin position="1336"/>
        <end position="1349"/>
    </location>
</feature>
<feature type="compositionally biased region" description="Polar residues" evidence="1">
    <location>
        <begin position="1102"/>
        <end position="1113"/>
    </location>
</feature>
<feature type="region of interest" description="Disordered" evidence="1">
    <location>
        <begin position="1161"/>
        <end position="1195"/>
    </location>
</feature>
<feature type="region of interest" description="Disordered" evidence="1">
    <location>
        <begin position="375"/>
        <end position="394"/>
    </location>
</feature>
<name>A0ABM1E3I7_PRICU</name>
<feature type="compositionally biased region" description="Basic and acidic residues" evidence="1">
    <location>
        <begin position="1420"/>
        <end position="1470"/>
    </location>
</feature>
<feature type="compositionally biased region" description="Basic and acidic residues" evidence="1">
    <location>
        <begin position="1501"/>
        <end position="1518"/>
    </location>
</feature>
<dbReference type="Proteomes" id="UP000695022">
    <property type="component" value="Unplaced"/>
</dbReference>
<feature type="compositionally biased region" description="Basic and acidic residues" evidence="1">
    <location>
        <begin position="1179"/>
        <end position="1188"/>
    </location>
</feature>
<evidence type="ECO:0000313" key="4">
    <source>
        <dbReference type="RefSeq" id="XP_014666758.1"/>
    </source>
</evidence>
<sequence length="1645" mass="183670">MEHQRSPQSMTTISIKGSQVRPTGGNHEGTRKQTIAMAPGMKLVEDVVQQQQKQMLCKVAVIYRRAKRFAEGSSSAVRERNLNSLRSSFYSAAKKANIKINVFQDAKTIPLHPMTISTRLMFNDLLVARSEPFISAIDAETRAYQLAEKILMASLEKDVNTRIKVAVQDKVYFIIDKDLNDQSPILQMAAALQREDKLPCSPRHAIDRAGSDIATSINVKIMSNNHVTGTLFTARLSVDDVVLLASKKPWPTSQQAERHVYEQSYKTLLSLSPETFMLNRVNGEYQVVHLNSHPSDEQFSDYDGQQMAPADNVHIVVKSDPGEHADCAKPRPDFHRLVNRSSLTRMSPTLTVADTGASSSKKCITVRSQDRVKAACKKSDGHGSKRDADESVTHQPTIAVVGRLHWCADALPREHNQPVPRKIICQDSIPEQARSRQMSHARISAPVSSVSSPHVVPTVTIIKSQGRLKQQSDEIATQRISESVVEFSSKDSETLSSATDPVHYAGFIPVCRTQKIDMEVKESPRVIPLQKQQRELAGKTSSEEVESSAFPSCSIVARSNVTTHVGDETANIHIGIAGNQDWENITQFREEVDPSGEEMIETEQNYSVIPDAGRNIDTSDAWQRYSYYEDDAFNENLASNPCDTWQGLPSSEDERDEPEFVRGQWERWTSVQSHGMACNLAATSSANDVSPTAICMEVTGHKGTGPGMAGEECRAPHSSAVPNVPNHVLPHIDLSGREHQRSPTQATLHGKFTSESFENKEGIQQNSNGRSNVDQVSSKVAQDSRSMTLFADRANPSVAEGASPGNLVTEQVHMDDASELALDKKWLQHLAQALIKSSTDIAARDIPGLFTATVKSMNLDISFVSDVKDMLGKECVMMHVLLSGILIASSQLVPWLEFQPECKTSEQLRRELRQELFGRAFTKLLQLQDSQYMLEIMRSKTGVKMMAVTRNKMKPTKQEIVAGSSNRVSQTMKGLSKQSGEKVIFRGTHHTDIQKKAFTAGHTNRMVKDHGNKSRVRNLRGTGHQWSVGQRRFPGPGHTQNRHSVQSLPVSASSLPSLMDVPVRPVIPTDQDCVIMQRPNFPVRQMDVDGLLKPPVGFLATPSHTETNTSSGLLRSPPDFEHGALKSALPCVDSSNPNTTSLPSHTSSVNQYQAVSADRQGILSNSPLQSNHGRKSRDGRHSDHRYPLDDGVEELPNAIPPAGVELEDWSGHFVSGNTDVPRMQQNDRDASPSTPTNRPLNHCSGDDMETDCGGRVTRLGQRDTGSRWSDSKLNTLKSCQSYTNDCDTTRNEARSGETVPNAKSPDKGWNRSRSGRGSKRHDRAWHNPRSAPGTADNREPGRTWHEPRSSRCATGDRGLDKSWDEGKTNECDTSDRGHAISWHGPSIDKSRTDGGWPDRPWNEHSSWHEPKSNKNSGLNDRGRERPWHEPRSREGKSDHRGSDSRWNEPKFDQRDTSDSWPDRPWHEPRSPEGNSNGRGYDNAWNEPKFDQSGADGIWLDEPWHEPRSREGNTDDRGSDSTWNEAKIENIGTHDRWQSETSSHNRRVEHHEPKSSQNNTSDRWSDKSWHQQKSVQGDMNTKCHVKEDRLKKWTGRIDSTQKPELIDLDDRFTGREESVQHSVQEYKDDGCTGVIDYMHRPVGWYT</sequence>
<feature type="compositionally biased region" description="Basic and acidic residues" evidence="1">
    <location>
        <begin position="1525"/>
        <end position="1537"/>
    </location>
</feature>
<feature type="compositionally biased region" description="Basic and acidic residues" evidence="1">
    <location>
        <begin position="1357"/>
        <end position="1378"/>
    </location>
</feature>
<organism evidence="2 4">
    <name type="scientific">Priapulus caudatus</name>
    <name type="common">Priapulid worm</name>
    <dbReference type="NCBI Taxonomy" id="37621"/>
    <lineage>
        <taxon>Eukaryota</taxon>
        <taxon>Metazoa</taxon>
        <taxon>Ecdysozoa</taxon>
        <taxon>Scalidophora</taxon>
        <taxon>Priapulida</taxon>
        <taxon>Priapulimorpha</taxon>
        <taxon>Priapulimorphida</taxon>
        <taxon>Priapulidae</taxon>
        <taxon>Priapulus</taxon>
    </lineage>
</organism>
<dbReference type="RefSeq" id="XP_014666758.1">
    <property type="nucleotide sequence ID" value="XM_014811272.1"/>
</dbReference>
<dbReference type="RefSeq" id="XP_014666757.1">
    <property type="nucleotide sequence ID" value="XM_014811271.1"/>
</dbReference>
<evidence type="ECO:0000313" key="3">
    <source>
        <dbReference type="RefSeq" id="XP_014666757.1"/>
    </source>
</evidence>
<keyword evidence="2" id="KW-1185">Reference proteome</keyword>
<feature type="compositionally biased region" description="Basic and acidic residues" evidence="1">
    <location>
        <begin position="1400"/>
        <end position="1412"/>
    </location>
</feature>
<reference evidence="3 4" key="1">
    <citation type="submission" date="2025-05" db="UniProtKB">
        <authorList>
            <consortium name="RefSeq"/>
        </authorList>
    </citation>
    <scope>IDENTIFICATION</scope>
</reference>
<evidence type="ECO:0000313" key="2">
    <source>
        <dbReference type="Proteomes" id="UP000695022"/>
    </source>
</evidence>
<feature type="region of interest" description="Disordered" evidence="1">
    <location>
        <begin position="1101"/>
        <end position="1120"/>
    </location>
</feature>
<accession>A0ABM1E3I7</accession>
<feature type="compositionally biased region" description="Polar residues" evidence="1">
    <location>
        <begin position="1266"/>
        <end position="1286"/>
    </location>
</feature>
<feature type="compositionally biased region" description="Basic and acidic residues" evidence="1">
    <location>
        <begin position="375"/>
        <end position="392"/>
    </location>
</feature>
<protein>
    <submittedName>
        <fullName evidence="3 4">Uncharacterized protein LOC106808518 isoform X1</fullName>
    </submittedName>
</protein>
<feature type="compositionally biased region" description="Basic residues" evidence="1">
    <location>
        <begin position="1313"/>
        <end position="1323"/>
    </location>
</feature>
<feature type="compositionally biased region" description="Polar residues" evidence="1">
    <location>
        <begin position="1162"/>
        <end position="1171"/>
    </location>
</feature>
<gene>
    <name evidence="3 4" type="primary">LOC106808518</name>
</gene>